<gene>
    <name evidence="1" type="ORF">QBC38DRAFT_367702</name>
</gene>
<comment type="caution">
    <text evidence="1">The sequence shown here is derived from an EMBL/GenBank/DDBJ whole genome shotgun (WGS) entry which is preliminary data.</text>
</comment>
<dbReference type="Gene3D" id="3.30.710.10">
    <property type="entry name" value="Potassium Channel Kv1.1, Chain A"/>
    <property type="match status" value="1"/>
</dbReference>
<dbReference type="Proteomes" id="UP001301958">
    <property type="component" value="Unassembled WGS sequence"/>
</dbReference>
<dbReference type="EMBL" id="MU865357">
    <property type="protein sequence ID" value="KAK4225876.1"/>
    <property type="molecule type" value="Genomic_DNA"/>
</dbReference>
<protein>
    <recommendedName>
        <fullName evidence="3">BTB domain-containing protein</fullName>
    </recommendedName>
</protein>
<evidence type="ECO:0008006" key="3">
    <source>
        <dbReference type="Google" id="ProtNLM"/>
    </source>
</evidence>
<dbReference type="InterPro" id="IPR011333">
    <property type="entry name" value="SKP1/BTB/POZ_sf"/>
</dbReference>
<evidence type="ECO:0000313" key="1">
    <source>
        <dbReference type="EMBL" id="KAK4225876.1"/>
    </source>
</evidence>
<evidence type="ECO:0000313" key="2">
    <source>
        <dbReference type="Proteomes" id="UP001301958"/>
    </source>
</evidence>
<sequence length="284" mass="32053">MTDRQLQPAISPDVTDIDPNGDLILRVGAERPVNVYDMIEEGDDRAHDFRVCSRAMARASEVFQRMLNGPFIERKPDNFPEEPWIVSLPEDDLTSFETLLNIAHGRTSEEHVPTALPLWCISVIFTLANKYLISPLLYPWLNPWNEVATAAVLIERPSPGDLFLTHGVSWHIGNIPLFIRTLNQLAFTTSVDPKTGDLIDGYGNPLSNYTSLDTNHLLDAIKNGRRMFIQNLVSHLHKWLDRFRWLAAECPHCSKAECGQYAQTKLLDNLANCINRGDIPPTGK</sequence>
<name>A0AAN7BLN8_9PEZI</name>
<reference evidence="1" key="2">
    <citation type="submission" date="2023-05" db="EMBL/GenBank/DDBJ databases">
        <authorList>
            <consortium name="Lawrence Berkeley National Laboratory"/>
            <person name="Steindorff A."/>
            <person name="Hensen N."/>
            <person name="Bonometti L."/>
            <person name="Westerberg I."/>
            <person name="Brannstrom I.O."/>
            <person name="Guillou S."/>
            <person name="Cros-Aarteil S."/>
            <person name="Calhoun S."/>
            <person name="Haridas S."/>
            <person name="Kuo A."/>
            <person name="Mondo S."/>
            <person name="Pangilinan J."/>
            <person name="Riley R."/>
            <person name="Labutti K."/>
            <person name="Andreopoulos B."/>
            <person name="Lipzen A."/>
            <person name="Chen C."/>
            <person name="Yanf M."/>
            <person name="Daum C."/>
            <person name="Ng V."/>
            <person name="Clum A."/>
            <person name="Ohm R."/>
            <person name="Martin F."/>
            <person name="Silar P."/>
            <person name="Natvig D."/>
            <person name="Lalanne C."/>
            <person name="Gautier V."/>
            <person name="Ament-Velasquez S.L."/>
            <person name="Kruys A."/>
            <person name="Hutchinson M.I."/>
            <person name="Powell A.J."/>
            <person name="Barry K."/>
            <person name="Miller A.N."/>
            <person name="Grigoriev I.V."/>
            <person name="Debuchy R."/>
            <person name="Gladieux P."/>
            <person name="Thoren M.H."/>
            <person name="Johannesson H."/>
        </authorList>
    </citation>
    <scope>NUCLEOTIDE SEQUENCE</scope>
    <source>
        <strain evidence="1">CBS 990.96</strain>
    </source>
</reference>
<dbReference type="AlphaFoldDB" id="A0AAN7BLN8"/>
<proteinExistence type="predicted"/>
<accession>A0AAN7BLN8</accession>
<keyword evidence="2" id="KW-1185">Reference proteome</keyword>
<reference evidence="1" key="1">
    <citation type="journal article" date="2023" name="Mol. Phylogenet. Evol.">
        <title>Genome-scale phylogeny and comparative genomics of the fungal order Sordariales.</title>
        <authorList>
            <person name="Hensen N."/>
            <person name="Bonometti L."/>
            <person name="Westerberg I."/>
            <person name="Brannstrom I.O."/>
            <person name="Guillou S."/>
            <person name="Cros-Aarteil S."/>
            <person name="Calhoun S."/>
            <person name="Haridas S."/>
            <person name="Kuo A."/>
            <person name="Mondo S."/>
            <person name="Pangilinan J."/>
            <person name="Riley R."/>
            <person name="LaButti K."/>
            <person name="Andreopoulos B."/>
            <person name="Lipzen A."/>
            <person name="Chen C."/>
            <person name="Yan M."/>
            <person name="Daum C."/>
            <person name="Ng V."/>
            <person name="Clum A."/>
            <person name="Steindorff A."/>
            <person name="Ohm R.A."/>
            <person name="Martin F."/>
            <person name="Silar P."/>
            <person name="Natvig D.O."/>
            <person name="Lalanne C."/>
            <person name="Gautier V."/>
            <person name="Ament-Velasquez S.L."/>
            <person name="Kruys A."/>
            <person name="Hutchinson M.I."/>
            <person name="Powell A.J."/>
            <person name="Barry K."/>
            <person name="Miller A.N."/>
            <person name="Grigoriev I.V."/>
            <person name="Debuchy R."/>
            <person name="Gladieux P."/>
            <person name="Hiltunen Thoren M."/>
            <person name="Johannesson H."/>
        </authorList>
    </citation>
    <scope>NUCLEOTIDE SEQUENCE</scope>
    <source>
        <strain evidence="1">CBS 990.96</strain>
    </source>
</reference>
<organism evidence="1 2">
    <name type="scientific">Podospora fimiseda</name>
    <dbReference type="NCBI Taxonomy" id="252190"/>
    <lineage>
        <taxon>Eukaryota</taxon>
        <taxon>Fungi</taxon>
        <taxon>Dikarya</taxon>
        <taxon>Ascomycota</taxon>
        <taxon>Pezizomycotina</taxon>
        <taxon>Sordariomycetes</taxon>
        <taxon>Sordariomycetidae</taxon>
        <taxon>Sordariales</taxon>
        <taxon>Podosporaceae</taxon>
        <taxon>Podospora</taxon>
    </lineage>
</organism>